<sequence>MQAVLSFPDISSEVFSISVGGFDFALRWYALAYIVGILAGWRLAVMTVRRDRLWPGGRAPIPADAIEDLVTAVILGIVLGGRLGFVLFYQPGYYLENPAQIPAIWTGGMSFHGGMIGVVLGGAWFLRRHPMPVLSLLDLLSLAVPPGLLLGRIANFVNAELWGRPSTAPWAVIFPGARAQSCTNVDGLCARHPSQLYEAGLEGLVLGGLLIWLVYALGALKRPGFCVGVFLSGYALARIFVELFRQADPQFITAANPMGYVVQLGDFGLSMGQLLSLPMLALGLGFLIVALRRRPAPA</sequence>
<comment type="function">
    <text evidence="7">Catalyzes the transfer of the diacylglyceryl group from phosphatidylglycerol to the sulfhydryl group of the N-terminal cysteine of a prolipoprotein, the first step in the formation of mature lipoproteins.</text>
</comment>
<keyword evidence="2 7" id="KW-1003">Cell membrane</keyword>
<keyword evidence="4 7" id="KW-0812">Transmembrane</keyword>
<dbReference type="EC" id="2.5.1.145" evidence="7"/>
<dbReference type="PANTHER" id="PTHR30589">
    <property type="entry name" value="PROLIPOPROTEIN DIACYLGLYCERYL TRANSFERASE"/>
    <property type="match status" value="1"/>
</dbReference>
<dbReference type="GO" id="GO:0008961">
    <property type="term" value="F:phosphatidylglycerol-prolipoprotein diacylglyceryl transferase activity"/>
    <property type="evidence" value="ECO:0007669"/>
    <property type="project" value="UniProtKB-UniRule"/>
</dbReference>
<dbReference type="InterPro" id="IPR001640">
    <property type="entry name" value="Lgt"/>
</dbReference>
<evidence type="ECO:0000256" key="2">
    <source>
        <dbReference type="ARBA" id="ARBA00022475"/>
    </source>
</evidence>
<comment type="catalytic activity">
    <reaction evidence="7">
        <text>L-cysteinyl-[prolipoprotein] + a 1,2-diacyl-sn-glycero-3-phospho-(1'-sn-glycerol) = an S-1,2-diacyl-sn-glyceryl-L-cysteinyl-[prolipoprotein] + sn-glycerol 1-phosphate + H(+)</text>
        <dbReference type="Rhea" id="RHEA:56712"/>
        <dbReference type="Rhea" id="RHEA-COMP:14679"/>
        <dbReference type="Rhea" id="RHEA-COMP:14680"/>
        <dbReference type="ChEBI" id="CHEBI:15378"/>
        <dbReference type="ChEBI" id="CHEBI:29950"/>
        <dbReference type="ChEBI" id="CHEBI:57685"/>
        <dbReference type="ChEBI" id="CHEBI:64716"/>
        <dbReference type="ChEBI" id="CHEBI:140658"/>
        <dbReference type="EC" id="2.5.1.145"/>
    </reaction>
</comment>
<keyword evidence="8" id="KW-0449">Lipoprotein</keyword>
<dbReference type="GO" id="GO:0042158">
    <property type="term" value="P:lipoprotein biosynthetic process"/>
    <property type="evidence" value="ECO:0007669"/>
    <property type="project" value="UniProtKB-UniRule"/>
</dbReference>
<proteinExistence type="inferred from homology"/>
<evidence type="ECO:0000256" key="5">
    <source>
        <dbReference type="ARBA" id="ARBA00022989"/>
    </source>
</evidence>
<gene>
    <name evidence="7" type="primary">lgt</name>
    <name evidence="8" type="ORF">EKE94_00160</name>
</gene>
<dbReference type="Pfam" id="PF01790">
    <property type="entry name" value="LGT"/>
    <property type="match status" value="1"/>
</dbReference>
<evidence type="ECO:0000256" key="1">
    <source>
        <dbReference type="ARBA" id="ARBA00007150"/>
    </source>
</evidence>
<dbReference type="HAMAP" id="MF_01147">
    <property type="entry name" value="Lgt"/>
    <property type="match status" value="1"/>
</dbReference>
<reference evidence="8 9" key="1">
    <citation type="submission" date="2018-11" db="EMBL/GenBank/DDBJ databases">
        <title>Mesobaculum littorinae gen. nov., sp. nov., isolated from Littorina scabra that represents a novel genus of the order Rhodobacteraceae.</title>
        <authorList>
            <person name="Li F."/>
        </authorList>
    </citation>
    <scope>NUCLEOTIDE SEQUENCE [LARGE SCALE GENOMIC DNA]</scope>
    <source>
        <strain evidence="8 9">M0103</strain>
    </source>
</reference>
<comment type="subcellular location">
    <subcellularLocation>
        <location evidence="7">Cell membrane</location>
        <topology evidence="7">Multi-pass membrane protein</topology>
    </subcellularLocation>
</comment>
<feature type="transmembrane region" description="Helical" evidence="7">
    <location>
        <begin position="199"/>
        <end position="217"/>
    </location>
</feature>
<keyword evidence="3 7" id="KW-0808">Transferase</keyword>
<dbReference type="UniPathway" id="UPA00664"/>
<organism evidence="8 9">
    <name type="scientific">Mesobaculum littorinae</name>
    <dbReference type="NCBI Taxonomy" id="2486419"/>
    <lineage>
        <taxon>Bacteria</taxon>
        <taxon>Pseudomonadati</taxon>
        <taxon>Pseudomonadota</taxon>
        <taxon>Alphaproteobacteria</taxon>
        <taxon>Rhodobacterales</taxon>
        <taxon>Roseobacteraceae</taxon>
        <taxon>Mesobaculum</taxon>
    </lineage>
</organism>
<comment type="similarity">
    <text evidence="1 7">Belongs to the Lgt family.</text>
</comment>
<dbReference type="PROSITE" id="PS01311">
    <property type="entry name" value="LGT"/>
    <property type="match status" value="1"/>
</dbReference>
<evidence type="ECO:0000256" key="7">
    <source>
        <dbReference type="HAMAP-Rule" id="MF_01147"/>
    </source>
</evidence>
<feature type="transmembrane region" description="Helical" evidence="7">
    <location>
        <begin position="69"/>
        <end position="89"/>
    </location>
</feature>
<dbReference type="GO" id="GO:0005886">
    <property type="term" value="C:plasma membrane"/>
    <property type="evidence" value="ECO:0007669"/>
    <property type="project" value="UniProtKB-SubCell"/>
</dbReference>
<evidence type="ECO:0000256" key="3">
    <source>
        <dbReference type="ARBA" id="ARBA00022679"/>
    </source>
</evidence>
<evidence type="ECO:0000256" key="4">
    <source>
        <dbReference type="ARBA" id="ARBA00022692"/>
    </source>
</evidence>
<dbReference type="RefSeq" id="WP_127904588.1">
    <property type="nucleotide sequence ID" value="NZ_RQXX01000001.1"/>
</dbReference>
<comment type="pathway">
    <text evidence="7">Protein modification; lipoprotein biosynthesis (diacylglyceryl transfer).</text>
</comment>
<feature type="transmembrane region" description="Helical" evidence="7">
    <location>
        <begin position="267"/>
        <end position="291"/>
    </location>
</feature>
<feature type="transmembrane region" description="Helical" evidence="7">
    <location>
        <begin position="133"/>
        <end position="154"/>
    </location>
</feature>
<keyword evidence="5 7" id="KW-1133">Transmembrane helix</keyword>
<dbReference type="AlphaFoldDB" id="A0A438AKP0"/>
<accession>A0A438AKP0</accession>
<dbReference type="Proteomes" id="UP000285908">
    <property type="component" value="Unassembled WGS sequence"/>
</dbReference>
<protein>
    <recommendedName>
        <fullName evidence="7">Phosphatidylglycerol--prolipoprotein diacylglyceryl transferase</fullName>
        <ecNumber evidence="7">2.5.1.145</ecNumber>
    </recommendedName>
</protein>
<feature type="binding site" evidence="7">
    <location>
        <position position="152"/>
    </location>
    <ligand>
        <name>a 1,2-diacyl-sn-glycero-3-phospho-(1'-sn-glycerol)</name>
        <dbReference type="ChEBI" id="CHEBI:64716"/>
    </ligand>
</feature>
<evidence type="ECO:0000313" key="9">
    <source>
        <dbReference type="Proteomes" id="UP000285908"/>
    </source>
</evidence>
<feature type="transmembrane region" description="Helical" evidence="7">
    <location>
        <begin position="28"/>
        <end position="48"/>
    </location>
</feature>
<evidence type="ECO:0000313" key="8">
    <source>
        <dbReference type="EMBL" id="RVV99147.1"/>
    </source>
</evidence>
<keyword evidence="9" id="KW-1185">Reference proteome</keyword>
<comment type="caution">
    <text evidence="8">The sequence shown here is derived from an EMBL/GenBank/DDBJ whole genome shotgun (WGS) entry which is preliminary data.</text>
</comment>
<dbReference type="OrthoDB" id="871140at2"/>
<evidence type="ECO:0000256" key="6">
    <source>
        <dbReference type="ARBA" id="ARBA00023136"/>
    </source>
</evidence>
<dbReference type="PANTHER" id="PTHR30589:SF0">
    <property type="entry name" value="PHOSPHATIDYLGLYCEROL--PROLIPOPROTEIN DIACYLGLYCERYL TRANSFERASE"/>
    <property type="match status" value="1"/>
</dbReference>
<dbReference type="EMBL" id="RQXX01000001">
    <property type="protein sequence ID" value="RVV99147.1"/>
    <property type="molecule type" value="Genomic_DNA"/>
</dbReference>
<dbReference type="NCBIfam" id="TIGR00544">
    <property type="entry name" value="lgt"/>
    <property type="match status" value="1"/>
</dbReference>
<keyword evidence="6 7" id="KW-0472">Membrane</keyword>
<feature type="transmembrane region" description="Helical" evidence="7">
    <location>
        <begin position="101"/>
        <end position="126"/>
    </location>
</feature>
<feature type="transmembrane region" description="Helical" evidence="7">
    <location>
        <begin position="224"/>
        <end position="241"/>
    </location>
</feature>
<name>A0A438AKP0_9RHOB</name>